<reference evidence="2" key="1">
    <citation type="journal article" date="2017" name="bioRxiv">
        <title>Comparative analysis of the genomes of Stylophora pistillata and Acropora digitifera provides evidence for extensive differences between species of corals.</title>
        <authorList>
            <person name="Voolstra C.R."/>
            <person name="Li Y."/>
            <person name="Liew Y.J."/>
            <person name="Baumgarten S."/>
            <person name="Zoccola D."/>
            <person name="Flot J.-F."/>
            <person name="Tambutte S."/>
            <person name="Allemand D."/>
            <person name="Aranda M."/>
        </authorList>
    </citation>
    <scope>NUCLEOTIDE SEQUENCE [LARGE SCALE GENOMIC DNA]</scope>
</reference>
<dbReference type="AlphaFoldDB" id="A0A2B4SCM7"/>
<comment type="caution">
    <text evidence="1">The sequence shown here is derived from an EMBL/GenBank/DDBJ whole genome shotgun (WGS) entry which is preliminary data.</text>
</comment>
<evidence type="ECO:0000313" key="1">
    <source>
        <dbReference type="EMBL" id="PFX26282.1"/>
    </source>
</evidence>
<dbReference type="EMBL" id="LSMT01000130">
    <property type="protein sequence ID" value="PFX26282.1"/>
    <property type="molecule type" value="Genomic_DNA"/>
</dbReference>
<sequence length="106" mass="12080">MAESEVSSIMEWAEKNQMTLNLNKTREMLLQSGSLKVPSAPLAIVERKTKLKLLGVTFEDDPVNWDSHIDQVIVIQFSPRNDKQDSPPYCVQETQSQVIEVFIMQS</sequence>
<proteinExistence type="predicted"/>
<gene>
    <name evidence="1" type="ORF">AWC38_SpisGene9079</name>
</gene>
<organism evidence="1 2">
    <name type="scientific">Stylophora pistillata</name>
    <name type="common">Smooth cauliflower coral</name>
    <dbReference type="NCBI Taxonomy" id="50429"/>
    <lineage>
        <taxon>Eukaryota</taxon>
        <taxon>Metazoa</taxon>
        <taxon>Cnidaria</taxon>
        <taxon>Anthozoa</taxon>
        <taxon>Hexacorallia</taxon>
        <taxon>Scleractinia</taxon>
        <taxon>Astrocoeniina</taxon>
        <taxon>Pocilloporidae</taxon>
        <taxon>Stylophora</taxon>
    </lineage>
</organism>
<name>A0A2B4SCM7_STYPI</name>
<evidence type="ECO:0000313" key="2">
    <source>
        <dbReference type="Proteomes" id="UP000225706"/>
    </source>
</evidence>
<protein>
    <submittedName>
        <fullName evidence="1">Uncharacterized protein</fullName>
    </submittedName>
</protein>
<dbReference type="Proteomes" id="UP000225706">
    <property type="component" value="Unassembled WGS sequence"/>
</dbReference>
<accession>A0A2B4SCM7</accession>
<keyword evidence="2" id="KW-1185">Reference proteome</keyword>